<evidence type="ECO:0000313" key="11">
    <source>
        <dbReference type="Proteomes" id="UP000297535"/>
    </source>
</evidence>
<dbReference type="InterPro" id="IPR006091">
    <property type="entry name" value="Acyl-CoA_Oxase/DH_mid-dom"/>
</dbReference>
<dbReference type="AlphaFoldDB" id="A0A4Z0NPU0"/>
<dbReference type="PIRSF" id="PIRSF016578">
    <property type="entry name" value="HsaA"/>
    <property type="match status" value="1"/>
</dbReference>
<organism evidence="10 11">
    <name type="scientific">Methylobacterium nonmethylotrophicum</name>
    <dbReference type="NCBI Taxonomy" id="1141884"/>
    <lineage>
        <taxon>Bacteria</taxon>
        <taxon>Pseudomonadati</taxon>
        <taxon>Pseudomonadota</taxon>
        <taxon>Alphaproteobacteria</taxon>
        <taxon>Hyphomicrobiales</taxon>
        <taxon>Methylobacteriaceae</taxon>
        <taxon>Methylobacterium</taxon>
    </lineage>
</organism>
<dbReference type="InterPro" id="IPR009100">
    <property type="entry name" value="AcylCoA_DH/oxidase_NM_dom_sf"/>
</dbReference>
<dbReference type="Pfam" id="PF02771">
    <property type="entry name" value="Acyl-CoA_dh_N"/>
    <property type="match status" value="1"/>
</dbReference>
<dbReference type="SUPFAM" id="SSF47203">
    <property type="entry name" value="Acyl-CoA dehydrogenase C-terminal domain-like"/>
    <property type="match status" value="1"/>
</dbReference>
<evidence type="ECO:0000256" key="2">
    <source>
        <dbReference type="ARBA" id="ARBA00009347"/>
    </source>
</evidence>
<evidence type="ECO:0000256" key="4">
    <source>
        <dbReference type="ARBA" id="ARBA00022827"/>
    </source>
</evidence>
<evidence type="ECO:0000259" key="8">
    <source>
        <dbReference type="Pfam" id="PF02770"/>
    </source>
</evidence>
<dbReference type="PROSITE" id="PS00072">
    <property type="entry name" value="ACYL_COA_DH_1"/>
    <property type="match status" value="1"/>
</dbReference>
<keyword evidence="5 6" id="KW-0560">Oxidoreductase</keyword>
<accession>A0A4Z0NPU0</accession>
<dbReference type="PANTHER" id="PTHR43884:SF12">
    <property type="entry name" value="ISOVALERYL-COA DEHYDROGENASE, MITOCHONDRIAL-RELATED"/>
    <property type="match status" value="1"/>
</dbReference>
<comment type="caution">
    <text evidence="10">The sequence shown here is derived from an EMBL/GenBank/DDBJ whole genome shotgun (WGS) entry which is preliminary data.</text>
</comment>
<dbReference type="FunFam" id="1.20.140.10:FF:000001">
    <property type="entry name" value="Acyl-CoA dehydrogenase"/>
    <property type="match status" value="1"/>
</dbReference>
<proteinExistence type="inferred from homology"/>
<dbReference type="Pfam" id="PF02770">
    <property type="entry name" value="Acyl-CoA_dh_M"/>
    <property type="match status" value="1"/>
</dbReference>
<evidence type="ECO:0000256" key="1">
    <source>
        <dbReference type="ARBA" id="ARBA00001974"/>
    </source>
</evidence>
<evidence type="ECO:0000256" key="3">
    <source>
        <dbReference type="ARBA" id="ARBA00022630"/>
    </source>
</evidence>
<dbReference type="InterPro" id="IPR009075">
    <property type="entry name" value="AcylCo_DH/oxidase_C"/>
</dbReference>
<dbReference type="Gene3D" id="1.20.140.10">
    <property type="entry name" value="Butyryl-CoA Dehydrogenase, subunit A, domain 3"/>
    <property type="match status" value="1"/>
</dbReference>
<comment type="similarity">
    <text evidence="2 6">Belongs to the acyl-CoA dehydrogenase family.</text>
</comment>
<reference evidence="10 11" key="1">
    <citation type="submission" date="2019-04" db="EMBL/GenBank/DDBJ databases">
        <authorList>
            <person name="Feng G."/>
            <person name="Zhu H."/>
        </authorList>
    </citation>
    <scope>NUCLEOTIDE SEQUENCE [LARGE SCALE GENOMIC DNA]</scope>
    <source>
        <strain evidence="10 11">6HR-1</strain>
    </source>
</reference>
<dbReference type="SUPFAM" id="SSF56645">
    <property type="entry name" value="Acyl-CoA dehydrogenase NM domain-like"/>
    <property type="match status" value="1"/>
</dbReference>
<dbReference type="Proteomes" id="UP000297535">
    <property type="component" value="Unassembled WGS sequence"/>
</dbReference>
<name>A0A4Z0NPU0_9HYPH</name>
<dbReference type="OrthoDB" id="8246957at2"/>
<sequence>MSDTLDPAEIRANVRRFAEREVRPGSAARDREERFDAGLFRRLGDLGVLGALASARYGGAELDPVAVAIIHEELAAADPGLALAYLAHAVLFVNAVARHAGEAQRTRVLPDACSGRTIGAVAMSEAGAGSDLMAMRTTARREGGRYVIEGTKTWITNGALGPGDLGDVALVYARTGEGVRGLSLFLVQRGMPGFRLGGVIGGKLGMRTATCAELVFDGCAVPDGNRVGPEGGAVMMLMRTLEIERLMLAAIALGIARRALAIMNRYASERRTFGAPLREHGQIQGYLAESYAAFRAGRAYVAAAASALAGPGCGADADGAKLYCARMAKTVADHAIQVLGGNGYVEAYEVERLWRDARLLEIGGGTNEMLQKAITRHLTRPETLE</sequence>
<dbReference type="Pfam" id="PF00441">
    <property type="entry name" value="Acyl-CoA_dh_1"/>
    <property type="match status" value="1"/>
</dbReference>
<protein>
    <submittedName>
        <fullName evidence="10">Isovaleryl-CoA dehydrogenase</fullName>
    </submittedName>
</protein>
<keyword evidence="3 6" id="KW-0285">Flavoprotein</keyword>
<dbReference type="InterPro" id="IPR006089">
    <property type="entry name" value="Acyl-CoA_DH_CS"/>
</dbReference>
<evidence type="ECO:0000259" key="9">
    <source>
        <dbReference type="Pfam" id="PF02771"/>
    </source>
</evidence>
<keyword evidence="4 6" id="KW-0274">FAD</keyword>
<dbReference type="Gene3D" id="1.10.540.10">
    <property type="entry name" value="Acyl-CoA dehydrogenase/oxidase, N-terminal domain"/>
    <property type="match status" value="1"/>
</dbReference>
<dbReference type="EMBL" id="SRLB01000009">
    <property type="protein sequence ID" value="TGD98924.1"/>
    <property type="molecule type" value="Genomic_DNA"/>
</dbReference>
<dbReference type="GO" id="GO:0008470">
    <property type="term" value="F:3-methylbutanoyl-CoA dehydrogenase activity"/>
    <property type="evidence" value="ECO:0007669"/>
    <property type="project" value="TreeGrafter"/>
</dbReference>
<evidence type="ECO:0000313" key="10">
    <source>
        <dbReference type="EMBL" id="TGD98924.1"/>
    </source>
</evidence>
<feature type="domain" description="Acyl-CoA oxidase/dehydrogenase middle" evidence="8">
    <location>
        <begin position="120"/>
        <end position="219"/>
    </location>
</feature>
<dbReference type="InterPro" id="IPR013786">
    <property type="entry name" value="AcylCoA_DH/ox_N"/>
</dbReference>
<dbReference type="InterPro" id="IPR037069">
    <property type="entry name" value="AcylCoA_DH/ox_N_sf"/>
</dbReference>
<dbReference type="InterPro" id="IPR046373">
    <property type="entry name" value="Acyl-CoA_Oxase/DH_mid-dom_sf"/>
</dbReference>
<feature type="domain" description="Acyl-CoA dehydrogenase/oxidase N-terminal" evidence="9">
    <location>
        <begin position="9"/>
        <end position="115"/>
    </location>
</feature>
<keyword evidence="11" id="KW-1185">Reference proteome</keyword>
<comment type="cofactor">
    <cofactor evidence="1 6">
        <name>FAD</name>
        <dbReference type="ChEBI" id="CHEBI:57692"/>
    </cofactor>
</comment>
<dbReference type="RefSeq" id="WP_135415163.1">
    <property type="nucleotide sequence ID" value="NZ_SRLB01000009.1"/>
</dbReference>
<evidence type="ECO:0000256" key="6">
    <source>
        <dbReference type="RuleBase" id="RU362125"/>
    </source>
</evidence>
<feature type="domain" description="Acyl-CoA dehydrogenase/oxidase C-terminal" evidence="7">
    <location>
        <begin position="237"/>
        <end position="378"/>
    </location>
</feature>
<dbReference type="GO" id="GO:0050660">
    <property type="term" value="F:flavin adenine dinucleotide binding"/>
    <property type="evidence" value="ECO:0007669"/>
    <property type="project" value="InterPro"/>
</dbReference>
<dbReference type="GO" id="GO:0006552">
    <property type="term" value="P:L-leucine catabolic process"/>
    <property type="evidence" value="ECO:0007669"/>
    <property type="project" value="TreeGrafter"/>
</dbReference>
<dbReference type="PANTHER" id="PTHR43884">
    <property type="entry name" value="ACYL-COA DEHYDROGENASE"/>
    <property type="match status" value="1"/>
</dbReference>
<evidence type="ECO:0000256" key="5">
    <source>
        <dbReference type="ARBA" id="ARBA00023002"/>
    </source>
</evidence>
<dbReference type="InterPro" id="IPR036250">
    <property type="entry name" value="AcylCo_DH-like_C"/>
</dbReference>
<gene>
    <name evidence="10" type="ORF">EU555_13500</name>
</gene>
<dbReference type="Gene3D" id="2.40.110.10">
    <property type="entry name" value="Butyryl-CoA Dehydrogenase, subunit A, domain 2"/>
    <property type="match status" value="1"/>
</dbReference>
<evidence type="ECO:0000259" key="7">
    <source>
        <dbReference type="Pfam" id="PF00441"/>
    </source>
</evidence>